<dbReference type="KEGG" id="cme:CYME_CMP303C"/>
<dbReference type="AlphaFoldDB" id="M1V669"/>
<dbReference type="GO" id="GO:0031261">
    <property type="term" value="C:DNA replication preinitiation complex"/>
    <property type="evidence" value="ECO:0007669"/>
    <property type="project" value="TreeGrafter"/>
</dbReference>
<evidence type="ECO:0000256" key="1">
    <source>
        <dbReference type="ARBA" id="ARBA00004123"/>
    </source>
</evidence>
<dbReference type="GeneID" id="16995901"/>
<dbReference type="GO" id="GO:1902977">
    <property type="term" value="P:mitotic DNA replication preinitiation complex assembly"/>
    <property type="evidence" value="ECO:0007669"/>
    <property type="project" value="TreeGrafter"/>
</dbReference>
<sequence>MLLRLSQVDAVWPVVRSGRARALLDTVAQQDAIVDALLWPQQLSESTLQRRGKRTVAPAHPSDGLQAGRRQVSSQAAMCFLVAPSVDALAATRTLTLLLQAESIPYHIYPIHDYRELENLQCGGRSVLGSMDVQDTSPLRAIVCVNCGAGVDIAALLRLPEDSDLPVLVIDSHRPYHLRNLQSAHVILLHDSDVFEVQLPPSGAEDALGQILPMDPEAHVDDATSSDLDTDADTSPQDARNRRRRRRGFGSGIQRAVQRYYRRTERAASAAGVAYALAANLNRADLDTLWYWILAVTEQFFDRQASDTACYEQIVRCIREEWKRIISRLSTDDDNGDGQKDALAPLEPSTEFSLELLRHWTLYDSLIHSTWLASRVQRWRQEAERSISEILALLGIPLRESKQRWTHLAAELKDRVRERLIPVLCTYFTRRESDAGRVRTNSRCRRSAIANTLCYESFVRRFGAHRGQTVSAADVVLAAGALLDRGHFWRAYALLQCRHIDDMVPAFELAKRSQRLLLEAAVSVLERRAYTRGRHAWCAMLDGPPLLAAKIERKLHLQRRLALALGDWFYGTKRHPKPLWLIVDSPQSEHATVTLVTPQRSASEDAVSATCAECDLRAYAQTSATAATLLAPAFHGCEPVQASLGSGSVPDLKDLLTRGLSARR</sequence>
<accession>M1V669</accession>
<keyword evidence="3" id="KW-0235">DNA replication</keyword>
<name>M1V669_CYAM1</name>
<dbReference type="OMA" id="HQESGVD"/>
<dbReference type="GO" id="GO:0003682">
    <property type="term" value="F:chromatin binding"/>
    <property type="evidence" value="ECO:0007669"/>
    <property type="project" value="TreeGrafter"/>
</dbReference>
<comment type="subcellular location">
    <subcellularLocation>
        <location evidence="1">Nucleus</location>
    </subcellularLocation>
</comment>
<dbReference type="eggNOG" id="KOG2475">
    <property type="taxonomic scope" value="Eukaryota"/>
</dbReference>
<evidence type="ECO:0000256" key="3">
    <source>
        <dbReference type="ARBA" id="ARBA00022705"/>
    </source>
</evidence>
<dbReference type="GO" id="GO:0000727">
    <property type="term" value="P:double-strand break repair via break-induced replication"/>
    <property type="evidence" value="ECO:0007669"/>
    <property type="project" value="TreeGrafter"/>
</dbReference>
<reference evidence="7 8" key="1">
    <citation type="journal article" date="2004" name="Nature">
        <title>Genome sequence of the ultrasmall unicellular red alga Cyanidioschyzon merolae 10D.</title>
        <authorList>
            <person name="Matsuzaki M."/>
            <person name="Misumi O."/>
            <person name="Shin-i T."/>
            <person name="Maruyama S."/>
            <person name="Takahara M."/>
            <person name="Miyagishima S."/>
            <person name="Mori T."/>
            <person name="Nishida K."/>
            <person name="Yagisawa F."/>
            <person name="Nishida K."/>
            <person name="Yoshida Y."/>
            <person name="Nishimura Y."/>
            <person name="Nakao S."/>
            <person name="Kobayashi T."/>
            <person name="Momoyama Y."/>
            <person name="Higashiyama T."/>
            <person name="Minoda A."/>
            <person name="Sano M."/>
            <person name="Nomoto H."/>
            <person name="Oishi K."/>
            <person name="Hayashi H."/>
            <person name="Ohta F."/>
            <person name="Nishizaka S."/>
            <person name="Haga S."/>
            <person name="Miura S."/>
            <person name="Morishita T."/>
            <person name="Kabeya Y."/>
            <person name="Terasawa K."/>
            <person name="Suzuki Y."/>
            <person name="Ishii Y."/>
            <person name="Asakawa S."/>
            <person name="Takano H."/>
            <person name="Ohta N."/>
            <person name="Kuroiwa H."/>
            <person name="Tanaka K."/>
            <person name="Shimizu N."/>
            <person name="Sugano S."/>
            <person name="Sato N."/>
            <person name="Nozaki H."/>
            <person name="Ogasawara N."/>
            <person name="Kohara Y."/>
            <person name="Kuroiwa T."/>
        </authorList>
    </citation>
    <scope>NUCLEOTIDE SEQUENCE [LARGE SCALE GENOMIC DNA]</scope>
    <source>
        <strain evidence="7 8">10D</strain>
    </source>
</reference>
<comment type="similarity">
    <text evidence="2">Belongs to the CDC45 family.</text>
</comment>
<organism evidence="7 8">
    <name type="scientific">Cyanidioschyzon merolae (strain NIES-3377 / 10D)</name>
    <name type="common">Unicellular red alga</name>
    <dbReference type="NCBI Taxonomy" id="280699"/>
    <lineage>
        <taxon>Eukaryota</taxon>
        <taxon>Rhodophyta</taxon>
        <taxon>Bangiophyceae</taxon>
        <taxon>Cyanidiales</taxon>
        <taxon>Cyanidiaceae</taxon>
        <taxon>Cyanidioschyzon</taxon>
    </lineage>
</organism>
<evidence type="ECO:0000256" key="4">
    <source>
        <dbReference type="ARBA" id="ARBA00023242"/>
    </source>
</evidence>
<evidence type="ECO:0000313" key="7">
    <source>
        <dbReference type="EMBL" id="BAM81900.1"/>
    </source>
</evidence>
<dbReference type="RefSeq" id="XP_005537936.1">
    <property type="nucleotide sequence ID" value="XM_005537879.1"/>
</dbReference>
<dbReference type="InterPro" id="IPR003874">
    <property type="entry name" value="CDC45"/>
</dbReference>
<keyword evidence="8" id="KW-1185">Reference proteome</keyword>
<protein>
    <submittedName>
        <fullName evidence="7">Similar to cell division control protein cdc45</fullName>
    </submittedName>
</protein>
<dbReference type="HOGENOM" id="CLU_413552_0_0_1"/>
<dbReference type="PANTHER" id="PTHR10507">
    <property type="entry name" value="CDC45-RELATED PROTEIN"/>
    <property type="match status" value="1"/>
</dbReference>
<dbReference type="PANTHER" id="PTHR10507:SF0">
    <property type="entry name" value="CELL DIVISION CONTROL PROTEIN 45 HOMOLOG"/>
    <property type="match status" value="1"/>
</dbReference>
<evidence type="ECO:0000256" key="6">
    <source>
        <dbReference type="SAM" id="MobiDB-lite"/>
    </source>
</evidence>
<reference evidence="7 8" key="2">
    <citation type="journal article" date="2007" name="BMC Biol.">
        <title>A 100%-complete sequence reveals unusually simple genomic features in the hot-spring red alga Cyanidioschyzon merolae.</title>
        <authorList>
            <person name="Nozaki H."/>
            <person name="Takano H."/>
            <person name="Misumi O."/>
            <person name="Terasawa K."/>
            <person name="Matsuzaki M."/>
            <person name="Maruyama S."/>
            <person name="Nishida K."/>
            <person name="Yagisawa F."/>
            <person name="Yoshida Y."/>
            <person name="Fujiwara T."/>
            <person name="Takio S."/>
            <person name="Tamura K."/>
            <person name="Chung S.J."/>
            <person name="Nakamura S."/>
            <person name="Kuroiwa H."/>
            <person name="Tanaka K."/>
            <person name="Sato N."/>
            <person name="Kuroiwa T."/>
        </authorList>
    </citation>
    <scope>NUCLEOTIDE SEQUENCE [LARGE SCALE GENOMIC DNA]</scope>
    <source>
        <strain evidence="7 8">10D</strain>
    </source>
</reference>
<proteinExistence type="inferred from homology"/>
<dbReference type="GO" id="GO:0006270">
    <property type="term" value="P:DNA replication initiation"/>
    <property type="evidence" value="ECO:0007669"/>
    <property type="project" value="InterPro"/>
</dbReference>
<keyword evidence="4" id="KW-0539">Nucleus</keyword>
<keyword evidence="7" id="KW-0132">Cell division</keyword>
<evidence type="ECO:0000256" key="2">
    <source>
        <dbReference type="ARBA" id="ARBA00010727"/>
    </source>
</evidence>
<dbReference type="Proteomes" id="UP000007014">
    <property type="component" value="Chromosome 16"/>
</dbReference>
<dbReference type="GO" id="GO:0051301">
    <property type="term" value="P:cell division"/>
    <property type="evidence" value="ECO:0007669"/>
    <property type="project" value="UniProtKB-KW"/>
</dbReference>
<dbReference type="EMBL" id="AP006498">
    <property type="protein sequence ID" value="BAM81900.1"/>
    <property type="molecule type" value="Genomic_DNA"/>
</dbReference>
<dbReference type="OrthoDB" id="10258882at2759"/>
<dbReference type="GO" id="GO:0003688">
    <property type="term" value="F:DNA replication origin binding"/>
    <property type="evidence" value="ECO:0007669"/>
    <property type="project" value="TreeGrafter"/>
</dbReference>
<dbReference type="GO" id="GO:0003697">
    <property type="term" value="F:single-stranded DNA binding"/>
    <property type="evidence" value="ECO:0007669"/>
    <property type="project" value="TreeGrafter"/>
</dbReference>
<keyword evidence="5" id="KW-0131">Cell cycle</keyword>
<dbReference type="Gramene" id="CMP303CT">
    <property type="protein sequence ID" value="CMP303CT"/>
    <property type="gene ID" value="CMP303C"/>
</dbReference>
<feature type="region of interest" description="Disordered" evidence="6">
    <location>
        <begin position="219"/>
        <end position="247"/>
    </location>
</feature>
<dbReference type="Pfam" id="PF02724">
    <property type="entry name" value="CDC45"/>
    <property type="match status" value="1"/>
</dbReference>
<evidence type="ECO:0000256" key="5">
    <source>
        <dbReference type="ARBA" id="ARBA00023306"/>
    </source>
</evidence>
<gene>
    <name evidence="7" type="ORF">CYME_CMP303C</name>
</gene>
<dbReference type="STRING" id="280699.M1V669"/>
<evidence type="ECO:0000313" key="8">
    <source>
        <dbReference type="Proteomes" id="UP000007014"/>
    </source>
</evidence>